<organism evidence="5 6">
    <name type="scientific">Cytobacillus spartinae</name>
    <dbReference type="NCBI Taxonomy" id="3299023"/>
    <lineage>
        <taxon>Bacteria</taxon>
        <taxon>Bacillati</taxon>
        <taxon>Bacillota</taxon>
        <taxon>Bacilli</taxon>
        <taxon>Bacillales</taxon>
        <taxon>Bacillaceae</taxon>
        <taxon>Cytobacillus</taxon>
    </lineage>
</organism>
<dbReference type="CDD" id="cd00130">
    <property type="entry name" value="PAS"/>
    <property type="match status" value="1"/>
</dbReference>
<evidence type="ECO:0000256" key="1">
    <source>
        <dbReference type="ARBA" id="ARBA00022801"/>
    </source>
</evidence>
<sequence length="562" mass="63182">MRKVKERSFKAILQSGAIITTLIAVYILNDSSYSVLDALGFHSPFAKATIILLLLAALNIPFIAIFYFKRNKVVATIKLSHNQYLALFNNPINGVYVVDKEGYVQDINLALCKMLGYVYKDIVGKHYSTFLAKKSMERLNLDRDLQPDKSLVTTEQIIHKNGEILYIEVLSVPFFDPHGKKTGLVGVAKDVTKEKMYSEQLDVLKQRYKSLFDKNPHLACIIDKDGKITETNQTFQDHMGSYKVGVHFKEIIAKDSVDETINLFHKALEGETVTGTNELTGVSGNKIYIDYKSIPIMVNGSLEGIFVVARDITEESRLESLVKKDLQLANLLQHSVISKPLHTNEINISGYFVLANTVGGDLYVWYQIDDGRYGVLILDVMGHGVSSALISMSIRSLLEGLITRVQDPILVMEELNRHMYQLFNFNSTDSVRYFTSIYMLIDTKLKEIKYVNAGHPSGILSYSDKTYELMESNCPPLGLMKKINIESSSIQYEGRTKIILYTDGVLESTGMKRAGEAISVIANAFTQNPNLECEAFVLEALNKRKAPTEDQDDISILKVDLF</sequence>
<accession>A0ABW6KBN6</accession>
<dbReference type="PANTHER" id="PTHR43156:SF14">
    <property type="entry name" value="PHOSPHOSERINE PHOSPHATASE RSBP"/>
    <property type="match status" value="1"/>
</dbReference>
<dbReference type="SMART" id="SM00331">
    <property type="entry name" value="PP2C_SIG"/>
    <property type="match status" value="1"/>
</dbReference>
<feature type="domain" description="PAC" evidence="4">
    <location>
        <begin position="151"/>
        <end position="203"/>
    </location>
</feature>
<name>A0ABW6KBN6_9BACI</name>
<dbReference type="Pfam" id="PF13426">
    <property type="entry name" value="PAS_9"/>
    <property type="match status" value="1"/>
</dbReference>
<evidence type="ECO:0000256" key="2">
    <source>
        <dbReference type="SAM" id="Phobius"/>
    </source>
</evidence>
<evidence type="ECO:0000259" key="3">
    <source>
        <dbReference type="PROSITE" id="PS50112"/>
    </source>
</evidence>
<dbReference type="InterPro" id="IPR000014">
    <property type="entry name" value="PAS"/>
</dbReference>
<evidence type="ECO:0000313" key="6">
    <source>
        <dbReference type="Proteomes" id="UP001601059"/>
    </source>
</evidence>
<keyword evidence="6" id="KW-1185">Reference proteome</keyword>
<feature type="transmembrane region" description="Helical" evidence="2">
    <location>
        <begin position="12"/>
        <end position="28"/>
    </location>
</feature>
<dbReference type="SMART" id="SM00091">
    <property type="entry name" value="PAS"/>
    <property type="match status" value="2"/>
</dbReference>
<feature type="domain" description="PAS" evidence="3">
    <location>
        <begin position="80"/>
        <end position="125"/>
    </location>
</feature>
<keyword evidence="2" id="KW-1133">Transmembrane helix</keyword>
<dbReference type="InterPro" id="IPR013656">
    <property type="entry name" value="PAS_4"/>
</dbReference>
<dbReference type="Gene3D" id="3.30.450.20">
    <property type="entry name" value="PAS domain"/>
    <property type="match status" value="2"/>
</dbReference>
<protein>
    <submittedName>
        <fullName evidence="5">SpoIIE family protein phosphatase</fullName>
    </submittedName>
</protein>
<dbReference type="PANTHER" id="PTHR43156">
    <property type="entry name" value="STAGE II SPORULATION PROTEIN E-RELATED"/>
    <property type="match status" value="1"/>
</dbReference>
<dbReference type="InterPro" id="IPR001932">
    <property type="entry name" value="PPM-type_phosphatase-like_dom"/>
</dbReference>
<dbReference type="EMBL" id="JBIACK010000006">
    <property type="protein sequence ID" value="MFE8701611.1"/>
    <property type="molecule type" value="Genomic_DNA"/>
</dbReference>
<dbReference type="SMART" id="SM00086">
    <property type="entry name" value="PAC"/>
    <property type="match status" value="2"/>
</dbReference>
<dbReference type="PROSITE" id="PS50112">
    <property type="entry name" value="PAS"/>
    <property type="match status" value="1"/>
</dbReference>
<keyword evidence="1" id="KW-0378">Hydrolase</keyword>
<dbReference type="Gene3D" id="3.60.40.10">
    <property type="entry name" value="PPM-type phosphatase domain"/>
    <property type="match status" value="1"/>
</dbReference>
<dbReference type="InterPro" id="IPR035965">
    <property type="entry name" value="PAS-like_dom_sf"/>
</dbReference>
<keyword evidence="2" id="KW-0812">Transmembrane</keyword>
<keyword evidence="2" id="KW-0472">Membrane</keyword>
<dbReference type="InterPro" id="IPR052016">
    <property type="entry name" value="Bact_Sigma-Reg"/>
</dbReference>
<dbReference type="Pfam" id="PF08448">
    <property type="entry name" value="PAS_4"/>
    <property type="match status" value="1"/>
</dbReference>
<dbReference type="SUPFAM" id="SSF55785">
    <property type="entry name" value="PYP-like sensor domain (PAS domain)"/>
    <property type="match status" value="2"/>
</dbReference>
<proteinExistence type="predicted"/>
<evidence type="ECO:0000313" key="5">
    <source>
        <dbReference type="EMBL" id="MFE8701611.1"/>
    </source>
</evidence>
<dbReference type="InterPro" id="IPR000700">
    <property type="entry name" value="PAS-assoc_C"/>
</dbReference>
<dbReference type="InterPro" id="IPR036457">
    <property type="entry name" value="PPM-type-like_dom_sf"/>
</dbReference>
<dbReference type="InterPro" id="IPR001610">
    <property type="entry name" value="PAC"/>
</dbReference>
<feature type="transmembrane region" description="Helical" evidence="2">
    <location>
        <begin position="48"/>
        <end position="68"/>
    </location>
</feature>
<gene>
    <name evidence="5" type="ORF">ACFYKX_13485</name>
</gene>
<dbReference type="PROSITE" id="PS50113">
    <property type="entry name" value="PAC"/>
    <property type="match status" value="1"/>
</dbReference>
<dbReference type="RefSeq" id="WP_389361581.1">
    <property type="nucleotide sequence ID" value="NZ_JBIACK010000006.1"/>
</dbReference>
<dbReference type="SUPFAM" id="SSF81606">
    <property type="entry name" value="PP2C-like"/>
    <property type="match status" value="1"/>
</dbReference>
<dbReference type="Pfam" id="PF07228">
    <property type="entry name" value="SpoIIE"/>
    <property type="match status" value="1"/>
</dbReference>
<evidence type="ECO:0000259" key="4">
    <source>
        <dbReference type="PROSITE" id="PS50113"/>
    </source>
</evidence>
<dbReference type="Proteomes" id="UP001601059">
    <property type="component" value="Unassembled WGS sequence"/>
</dbReference>
<dbReference type="NCBIfam" id="TIGR00229">
    <property type="entry name" value="sensory_box"/>
    <property type="match status" value="2"/>
</dbReference>
<comment type="caution">
    <text evidence="5">The sequence shown here is derived from an EMBL/GenBank/DDBJ whole genome shotgun (WGS) entry which is preliminary data.</text>
</comment>
<reference evidence="5 6" key="1">
    <citation type="submission" date="2024-08" db="EMBL/GenBank/DDBJ databases">
        <title>Two novel Cytobacillus novel species.</title>
        <authorList>
            <person name="Liu G."/>
        </authorList>
    </citation>
    <scope>NUCLEOTIDE SEQUENCE [LARGE SCALE GENOMIC DNA]</scope>
    <source>
        <strain evidence="5 6">FJAT-54145</strain>
    </source>
</reference>